<accession>A0A523BDS3</accession>
<evidence type="ECO:0000256" key="5">
    <source>
        <dbReference type="ARBA" id="ARBA00023136"/>
    </source>
</evidence>
<dbReference type="PANTHER" id="PTHR36506">
    <property type="entry name" value="PREFLAGELLIN PEPTIDASE"/>
    <property type="match status" value="1"/>
</dbReference>
<evidence type="ECO:0000313" key="8">
    <source>
        <dbReference type="EMBL" id="TDA39096.1"/>
    </source>
</evidence>
<dbReference type="InterPro" id="IPR000045">
    <property type="entry name" value="Prepilin_IV_endopep_pep"/>
</dbReference>
<keyword evidence="2" id="KW-1003">Cell membrane</keyword>
<evidence type="ECO:0000259" key="7">
    <source>
        <dbReference type="Pfam" id="PF01478"/>
    </source>
</evidence>
<comment type="subcellular location">
    <subcellularLocation>
        <location evidence="1">Cell membrane</location>
        <topology evidence="1">Multi-pass membrane protein</topology>
    </subcellularLocation>
</comment>
<keyword evidence="4 6" id="KW-1133">Transmembrane helix</keyword>
<feature type="transmembrane region" description="Helical" evidence="6">
    <location>
        <begin position="36"/>
        <end position="54"/>
    </location>
</feature>
<proteinExistence type="predicted"/>
<evidence type="ECO:0000256" key="3">
    <source>
        <dbReference type="ARBA" id="ARBA00022692"/>
    </source>
</evidence>
<feature type="transmembrane region" description="Helical" evidence="6">
    <location>
        <begin position="60"/>
        <end position="81"/>
    </location>
</feature>
<dbReference type="GO" id="GO:0004190">
    <property type="term" value="F:aspartic-type endopeptidase activity"/>
    <property type="evidence" value="ECO:0007669"/>
    <property type="project" value="InterPro"/>
</dbReference>
<reference evidence="8 9" key="1">
    <citation type="journal article" date="2019" name="Nat. Microbiol.">
        <title>Expanding anaerobic alkane metabolism in the domain of Archaea.</title>
        <authorList>
            <person name="Wang Y."/>
            <person name="Wegener G."/>
            <person name="Hou J."/>
            <person name="Wang F."/>
            <person name="Xiao X."/>
        </authorList>
    </citation>
    <scope>NUCLEOTIDE SEQUENCE [LARGE SCALE GENOMIC DNA]</scope>
    <source>
        <strain evidence="8">WYZ-LMO10</strain>
    </source>
</reference>
<evidence type="ECO:0000256" key="4">
    <source>
        <dbReference type="ARBA" id="ARBA00022989"/>
    </source>
</evidence>
<evidence type="ECO:0000256" key="6">
    <source>
        <dbReference type="SAM" id="Phobius"/>
    </source>
</evidence>
<keyword evidence="5 6" id="KW-0472">Membrane</keyword>
<organism evidence="8 9">
    <name type="scientific">Thermoproteota archaeon</name>
    <dbReference type="NCBI Taxonomy" id="2056631"/>
    <lineage>
        <taxon>Archaea</taxon>
        <taxon>Thermoproteota</taxon>
    </lineage>
</organism>
<comment type="caution">
    <text evidence="8">The sequence shown here is derived from an EMBL/GenBank/DDBJ whole genome shotgun (WGS) entry which is preliminary data.</text>
</comment>
<dbReference type="Pfam" id="PF01478">
    <property type="entry name" value="Peptidase_A24"/>
    <property type="match status" value="1"/>
</dbReference>
<dbReference type="InterPro" id="IPR052218">
    <property type="entry name" value="Preflagellin_Peptidase"/>
</dbReference>
<feature type="non-terminal residue" evidence="8">
    <location>
        <position position="170"/>
    </location>
</feature>
<evidence type="ECO:0000313" key="9">
    <source>
        <dbReference type="Proteomes" id="UP000315399"/>
    </source>
</evidence>
<protein>
    <recommendedName>
        <fullName evidence="7">Prepilin type IV endopeptidase peptidase domain-containing protein</fullName>
    </recommendedName>
</protein>
<dbReference type="EMBL" id="QNVH01000022">
    <property type="protein sequence ID" value="TDA39096.1"/>
    <property type="molecule type" value="Genomic_DNA"/>
</dbReference>
<dbReference type="GO" id="GO:0005886">
    <property type="term" value="C:plasma membrane"/>
    <property type="evidence" value="ECO:0007669"/>
    <property type="project" value="UniProtKB-SubCell"/>
</dbReference>
<dbReference type="AlphaFoldDB" id="A0A523BDS3"/>
<dbReference type="Gene3D" id="1.20.120.1220">
    <property type="match status" value="1"/>
</dbReference>
<sequence>MSIFEGLAAIKIVLLGGTMFVASFQDLKSREVSDKIWGVALPLGLMLTVVEIVLNPSYPYLLALLSGVFSVALAFGIYYLGLYGGADAKALATIAATSPLPPYGIFETSPFFPITVLGNGIILSLLLIPACLVWNVLFYLRGKDLFSGLTVSWWEKVVAVLIGVKVKATT</sequence>
<feature type="domain" description="Prepilin type IV endopeptidase peptidase" evidence="7">
    <location>
        <begin position="15"/>
        <end position="125"/>
    </location>
</feature>
<feature type="transmembrane region" description="Helical" evidence="6">
    <location>
        <begin position="6"/>
        <end position="24"/>
    </location>
</feature>
<gene>
    <name evidence="8" type="ORF">DSO08_03155</name>
</gene>
<dbReference type="Proteomes" id="UP000315399">
    <property type="component" value="Unassembled WGS sequence"/>
</dbReference>
<evidence type="ECO:0000256" key="1">
    <source>
        <dbReference type="ARBA" id="ARBA00004651"/>
    </source>
</evidence>
<feature type="transmembrane region" description="Helical" evidence="6">
    <location>
        <begin position="112"/>
        <end position="140"/>
    </location>
</feature>
<name>A0A523BDS3_9CREN</name>
<evidence type="ECO:0000256" key="2">
    <source>
        <dbReference type="ARBA" id="ARBA00022475"/>
    </source>
</evidence>
<dbReference type="PANTHER" id="PTHR36506:SF1">
    <property type="entry name" value="PREFLAGELLIN PEPTIDASE"/>
    <property type="match status" value="1"/>
</dbReference>
<keyword evidence="3 6" id="KW-0812">Transmembrane</keyword>